<keyword evidence="5" id="KW-0067">ATP-binding</keyword>
<dbReference type="Pfam" id="PF02568">
    <property type="entry name" value="ThiI"/>
    <property type="match status" value="1"/>
</dbReference>
<evidence type="ECO:0000256" key="4">
    <source>
        <dbReference type="ARBA" id="ARBA00022741"/>
    </source>
</evidence>
<keyword evidence="7" id="KW-0784">Thiamine biosynthesis</keyword>
<evidence type="ECO:0000313" key="9">
    <source>
        <dbReference type="EMBL" id="EKC52596.1"/>
    </source>
</evidence>
<dbReference type="EMBL" id="AJWZ01008986">
    <property type="protein sequence ID" value="EKC52596.1"/>
    <property type="molecule type" value="Genomic_DNA"/>
</dbReference>
<dbReference type="SUPFAM" id="SSF143437">
    <property type="entry name" value="THUMP domain-like"/>
    <property type="match status" value="1"/>
</dbReference>
<keyword evidence="4" id="KW-0547">Nucleotide-binding</keyword>
<gene>
    <name evidence="9" type="ORF">OBE_13009</name>
</gene>
<dbReference type="InterPro" id="IPR050102">
    <property type="entry name" value="tRNA_sulfurtransferase_ThiI"/>
</dbReference>
<dbReference type="Gene3D" id="3.30.2130.30">
    <property type="match status" value="1"/>
</dbReference>
<keyword evidence="1" id="KW-0963">Cytoplasm</keyword>
<keyword evidence="2" id="KW-0820">tRNA-binding</keyword>
<evidence type="ECO:0000256" key="3">
    <source>
        <dbReference type="ARBA" id="ARBA00022679"/>
    </source>
</evidence>
<evidence type="ECO:0000256" key="2">
    <source>
        <dbReference type="ARBA" id="ARBA00022555"/>
    </source>
</evidence>
<name>K1SZ73_9ZZZZ</name>
<organism evidence="9">
    <name type="scientific">human gut metagenome</name>
    <dbReference type="NCBI Taxonomy" id="408170"/>
    <lineage>
        <taxon>unclassified sequences</taxon>
        <taxon>metagenomes</taxon>
        <taxon>organismal metagenomes</taxon>
    </lineage>
</organism>
<evidence type="ECO:0000256" key="7">
    <source>
        <dbReference type="ARBA" id="ARBA00022977"/>
    </source>
</evidence>
<dbReference type="Pfam" id="PF02926">
    <property type="entry name" value="THUMP"/>
    <property type="match status" value="1"/>
</dbReference>
<dbReference type="PANTHER" id="PTHR43209">
    <property type="entry name" value="TRNA SULFURTRANSFERASE"/>
    <property type="match status" value="1"/>
</dbReference>
<dbReference type="GO" id="GO:0052837">
    <property type="term" value="P:thiazole biosynthetic process"/>
    <property type="evidence" value="ECO:0007669"/>
    <property type="project" value="TreeGrafter"/>
</dbReference>
<dbReference type="GO" id="GO:0016783">
    <property type="term" value="F:sulfurtransferase activity"/>
    <property type="evidence" value="ECO:0007669"/>
    <property type="project" value="InterPro"/>
</dbReference>
<evidence type="ECO:0000256" key="5">
    <source>
        <dbReference type="ARBA" id="ARBA00022840"/>
    </source>
</evidence>
<dbReference type="InterPro" id="IPR020536">
    <property type="entry name" value="ThiI_AANH"/>
</dbReference>
<dbReference type="GO" id="GO:0009228">
    <property type="term" value="P:thiamine biosynthetic process"/>
    <property type="evidence" value="ECO:0007669"/>
    <property type="project" value="UniProtKB-KW"/>
</dbReference>
<dbReference type="PANTHER" id="PTHR43209:SF1">
    <property type="entry name" value="TRNA SULFURTRANSFERASE"/>
    <property type="match status" value="1"/>
</dbReference>
<dbReference type="InterPro" id="IPR004114">
    <property type="entry name" value="THUMP_dom"/>
</dbReference>
<keyword evidence="3" id="KW-0808">Transferase</keyword>
<dbReference type="GO" id="GO:0004810">
    <property type="term" value="F:CCA tRNA nucleotidyltransferase activity"/>
    <property type="evidence" value="ECO:0007669"/>
    <property type="project" value="InterPro"/>
</dbReference>
<dbReference type="InterPro" id="IPR049962">
    <property type="entry name" value="THUMP_ThiI"/>
</dbReference>
<evidence type="ECO:0000256" key="6">
    <source>
        <dbReference type="ARBA" id="ARBA00022884"/>
    </source>
</evidence>
<dbReference type="AlphaFoldDB" id="K1SZ73"/>
<feature type="non-terminal residue" evidence="9">
    <location>
        <position position="184"/>
    </location>
</feature>
<dbReference type="PROSITE" id="PS51165">
    <property type="entry name" value="THUMP"/>
    <property type="match status" value="1"/>
</dbReference>
<proteinExistence type="inferred from homology"/>
<dbReference type="HAMAP" id="MF_00021">
    <property type="entry name" value="ThiI"/>
    <property type="match status" value="1"/>
</dbReference>
<dbReference type="InterPro" id="IPR003720">
    <property type="entry name" value="tRNA_STrfase"/>
</dbReference>
<dbReference type="InterPro" id="IPR014729">
    <property type="entry name" value="Rossmann-like_a/b/a_fold"/>
</dbReference>
<dbReference type="GO" id="GO:0002937">
    <property type="term" value="P:tRNA 4-thiouridine biosynthesis"/>
    <property type="evidence" value="ECO:0007669"/>
    <property type="project" value="TreeGrafter"/>
</dbReference>
<reference evidence="9" key="1">
    <citation type="journal article" date="2013" name="Environ. Microbiol.">
        <title>Microbiota from the distal guts of lean and obese adolescents exhibit partial functional redundancy besides clear differences in community structure.</title>
        <authorList>
            <person name="Ferrer M."/>
            <person name="Ruiz A."/>
            <person name="Lanza F."/>
            <person name="Haange S.B."/>
            <person name="Oberbach A."/>
            <person name="Till H."/>
            <person name="Bargiela R."/>
            <person name="Campoy C."/>
            <person name="Segura M.T."/>
            <person name="Richter M."/>
            <person name="von Bergen M."/>
            <person name="Seifert J."/>
            <person name="Suarez A."/>
        </authorList>
    </citation>
    <scope>NUCLEOTIDE SEQUENCE</scope>
</reference>
<dbReference type="GO" id="GO:0000049">
    <property type="term" value="F:tRNA binding"/>
    <property type="evidence" value="ECO:0007669"/>
    <property type="project" value="UniProtKB-KW"/>
</dbReference>
<dbReference type="GO" id="GO:0005524">
    <property type="term" value="F:ATP binding"/>
    <property type="evidence" value="ECO:0007669"/>
    <property type="project" value="UniProtKB-KW"/>
</dbReference>
<evidence type="ECO:0000259" key="8">
    <source>
        <dbReference type="PROSITE" id="PS51165"/>
    </source>
</evidence>
<accession>K1SZ73</accession>
<keyword evidence="6" id="KW-0694">RNA-binding</keyword>
<dbReference type="Gene3D" id="3.40.50.620">
    <property type="entry name" value="HUPs"/>
    <property type="match status" value="1"/>
</dbReference>
<sequence length="184" mass="20149">KVDAKRSDKSFPMKTPEIQAELGGAILEAYPHLSVDVHNPEITVMCEIRDKGAYVSAERIIGAGGMPVGSSGKALLLLSGGIDSPVAGYMMAKRGLIVDGIHFVSPPYTSERALMKVETLCEKLTSYCGDIRFYCVPFTEIQEALRDNCPEEFFTIIMRRLMVKIANIIAERNEYGALVTGESV</sequence>
<dbReference type="GO" id="GO:0005829">
    <property type="term" value="C:cytosol"/>
    <property type="evidence" value="ECO:0007669"/>
    <property type="project" value="TreeGrafter"/>
</dbReference>
<dbReference type="CDD" id="cd11716">
    <property type="entry name" value="THUMP_ThiI"/>
    <property type="match status" value="1"/>
</dbReference>
<protein>
    <submittedName>
        <fullName evidence="9">Thiamine biosynthesis/tRNA modification protein ThiI</fullName>
    </submittedName>
</protein>
<evidence type="ECO:0000256" key="1">
    <source>
        <dbReference type="ARBA" id="ARBA00022490"/>
    </source>
</evidence>
<feature type="non-terminal residue" evidence="9">
    <location>
        <position position="1"/>
    </location>
</feature>
<comment type="caution">
    <text evidence="9">The sequence shown here is derived from an EMBL/GenBank/DDBJ whole genome shotgun (WGS) entry which is preliminary data.</text>
</comment>
<feature type="domain" description="THUMP" evidence="8">
    <location>
        <begin position="1"/>
        <end position="59"/>
    </location>
</feature>
<dbReference type="SUPFAM" id="SSF52402">
    <property type="entry name" value="Adenine nucleotide alpha hydrolases-like"/>
    <property type="match status" value="1"/>
</dbReference>